<proteinExistence type="predicted"/>
<accession>A0ABR0B0V9</accession>
<dbReference type="EMBL" id="JAOYFB010000039">
    <property type="protein sequence ID" value="KAK4030960.1"/>
    <property type="molecule type" value="Genomic_DNA"/>
</dbReference>
<gene>
    <name evidence="2" type="ORF">OUZ56_024390</name>
</gene>
<feature type="compositionally biased region" description="Basic residues" evidence="1">
    <location>
        <begin position="110"/>
        <end position="122"/>
    </location>
</feature>
<feature type="compositionally biased region" description="Polar residues" evidence="1">
    <location>
        <begin position="123"/>
        <end position="137"/>
    </location>
</feature>
<dbReference type="Proteomes" id="UP001234178">
    <property type="component" value="Unassembled WGS sequence"/>
</dbReference>
<sequence>MALVFVTLRHCILYPAQKSEHRFNFLKPPIGGREGRRGDGHIGQGWVLRFKHHIQKRYTYAIDSDINIYRQLEHKLNCFGKQDYHAQADTVPVSETESMLYDTNLAGKSSRSRQATHHKQRRLTSTGEYVTTDSDNDYTQMCSEENHRGEEAQSHQQQTKNVIQCAALELLPFLISSRKKSIEAKLRLLYVRERTR</sequence>
<protein>
    <submittedName>
        <fullName evidence="2">Uncharacterized protein</fullName>
    </submittedName>
</protein>
<name>A0ABR0B0V9_9CRUS</name>
<evidence type="ECO:0000256" key="1">
    <source>
        <dbReference type="SAM" id="MobiDB-lite"/>
    </source>
</evidence>
<organism evidence="2 3">
    <name type="scientific">Daphnia magna</name>
    <dbReference type="NCBI Taxonomy" id="35525"/>
    <lineage>
        <taxon>Eukaryota</taxon>
        <taxon>Metazoa</taxon>
        <taxon>Ecdysozoa</taxon>
        <taxon>Arthropoda</taxon>
        <taxon>Crustacea</taxon>
        <taxon>Branchiopoda</taxon>
        <taxon>Diplostraca</taxon>
        <taxon>Cladocera</taxon>
        <taxon>Anomopoda</taxon>
        <taxon>Daphniidae</taxon>
        <taxon>Daphnia</taxon>
    </lineage>
</organism>
<comment type="caution">
    <text evidence="2">The sequence shown here is derived from an EMBL/GenBank/DDBJ whole genome shotgun (WGS) entry which is preliminary data.</text>
</comment>
<keyword evidence="3" id="KW-1185">Reference proteome</keyword>
<feature type="region of interest" description="Disordered" evidence="1">
    <location>
        <begin position="107"/>
        <end position="137"/>
    </location>
</feature>
<evidence type="ECO:0000313" key="3">
    <source>
        <dbReference type="Proteomes" id="UP001234178"/>
    </source>
</evidence>
<evidence type="ECO:0000313" key="2">
    <source>
        <dbReference type="EMBL" id="KAK4030960.1"/>
    </source>
</evidence>
<reference evidence="2 3" key="1">
    <citation type="journal article" date="2023" name="Nucleic Acids Res.">
        <title>The hologenome of Daphnia magna reveals possible DNA methylation and microbiome-mediated evolution of the host genome.</title>
        <authorList>
            <person name="Chaturvedi A."/>
            <person name="Li X."/>
            <person name="Dhandapani V."/>
            <person name="Marshall H."/>
            <person name="Kissane S."/>
            <person name="Cuenca-Cambronero M."/>
            <person name="Asole G."/>
            <person name="Calvet F."/>
            <person name="Ruiz-Romero M."/>
            <person name="Marangio P."/>
            <person name="Guigo R."/>
            <person name="Rago D."/>
            <person name="Mirbahai L."/>
            <person name="Eastwood N."/>
            <person name="Colbourne J.K."/>
            <person name="Zhou J."/>
            <person name="Mallon E."/>
            <person name="Orsini L."/>
        </authorList>
    </citation>
    <scope>NUCLEOTIDE SEQUENCE [LARGE SCALE GENOMIC DNA]</scope>
    <source>
        <strain evidence="2">LRV0_1</strain>
    </source>
</reference>